<organism evidence="1 2">
    <name type="scientific">Arcobacter acticola</name>
    <dbReference type="NCBI Taxonomy" id="1849015"/>
    <lineage>
        <taxon>Bacteria</taxon>
        <taxon>Pseudomonadati</taxon>
        <taxon>Campylobacterota</taxon>
        <taxon>Epsilonproteobacteria</taxon>
        <taxon>Campylobacterales</taxon>
        <taxon>Arcobacteraceae</taxon>
        <taxon>Arcobacter</taxon>
    </lineage>
</organism>
<gene>
    <name evidence="1" type="ORF">AACT_2249</name>
</gene>
<dbReference type="PROSITE" id="PS51257">
    <property type="entry name" value="PROKAR_LIPOPROTEIN"/>
    <property type="match status" value="1"/>
</dbReference>
<dbReference type="EMBL" id="CP042652">
    <property type="protein sequence ID" value="QKE29373.1"/>
    <property type="molecule type" value="Genomic_DNA"/>
</dbReference>
<sequence>MIKIILLVILMILFQGCATWSGVKQDTNDAWNVTKDTSKGVYKSVKKSINEATSD</sequence>
<dbReference type="KEGG" id="paco:AACT_2249"/>
<dbReference type="Proteomes" id="UP000503483">
    <property type="component" value="Chromosome"/>
</dbReference>
<protein>
    <recommendedName>
        <fullName evidence="3">Entericidin EcnAB</fullName>
    </recommendedName>
</protein>
<dbReference type="RefSeq" id="WP_172127032.1">
    <property type="nucleotide sequence ID" value="NZ_CP042652.1"/>
</dbReference>
<reference evidence="1 2" key="1">
    <citation type="submission" date="2019-08" db="EMBL/GenBank/DDBJ databases">
        <title>Complete genome sequence of Arcobacter acticola.</title>
        <authorList>
            <person name="Miller W."/>
        </authorList>
    </citation>
    <scope>NUCLEOTIDE SEQUENCE [LARGE SCALE GENOMIC DNA]</scope>
    <source>
        <strain evidence="1 2">KCTC 52212</strain>
    </source>
</reference>
<proteinExistence type="predicted"/>
<dbReference type="AlphaFoldDB" id="A0A6M8ECW4"/>
<evidence type="ECO:0008006" key="3">
    <source>
        <dbReference type="Google" id="ProtNLM"/>
    </source>
</evidence>
<keyword evidence="2" id="KW-1185">Reference proteome</keyword>
<accession>A0A6M8ECW4</accession>
<evidence type="ECO:0000313" key="1">
    <source>
        <dbReference type="EMBL" id="QKE29373.1"/>
    </source>
</evidence>
<evidence type="ECO:0000313" key="2">
    <source>
        <dbReference type="Proteomes" id="UP000503483"/>
    </source>
</evidence>
<name>A0A6M8ECW4_9BACT</name>